<reference evidence="2 3" key="1">
    <citation type="submission" date="2019-02" db="EMBL/GenBank/DDBJ databases">
        <title>Deep-cultivation of Planctomycetes and their phenomic and genomic characterization uncovers novel biology.</title>
        <authorList>
            <person name="Wiegand S."/>
            <person name="Jogler M."/>
            <person name="Boedeker C."/>
            <person name="Pinto D."/>
            <person name="Vollmers J."/>
            <person name="Rivas-Marin E."/>
            <person name="Kohn T."/>
            <person name="Peeters S.H."/>
            <person name="Heuer A."/>
            <person name="Rast P."/>
            <person name="Oberbeckmann S."/>
            <person name="Bunk B."/>
            <person name="Jeske O."/>
            <person name="Meyerdierks A."/>
            <person name="Storesund J.E."/>
            <person name="Kallscheuer N."/>
            <person name="Luecker S."/>
            <person name="Lage O.M."/>
            <person name="Pohl T."/>
            <person name="Merkel B.J."/>
            <person name="Hornburger P."/>
            <person name="Mueller R.-W."/>
            <person name="Bruemmer F."/>
            <person name="Labrenz M."/>
            <person name="Spormann A.M."/>
            <person name="Op Den Camp H."/>
            <person name="Overmann J."/>
            <person name="Amann R."/>
            <person name="Jetten M.S.M."/>
            <person name="Mascher T."/>
            <person name="Medema M.H."/>
            <person name="Devos D.P."/>
            <person name="Kaster A.-K."/>
            <person name="Ovreas L."/>
            <person name="Rohde M."/>
            <person name="Galperin M.Y."/>
            <person name="Jogler C."/>
        </authorList>
    </citation>
    <scope>NUCLEOTIDE SEQUENCE [LARGE SCALE GENOMIC DNA]</scope>
    <source>
        <strain evidence="2 3">Pan14r</strain>
    </source>
</reference>
<dbReference type="PANTHER" id="PTHR28208:SF3">
    <property type="entry name" value="PHOSPHATIDATE PHOSPHATASE APP1"/>
    <property type="match status" value="1"/>
</dbReference>
<evidence type="ECO:0000259" key="1">
    <source>
        <dbReference type="Pfam" id="PF09949"/>
    </source>
</evidence>
<dbReference type="Pfam" id="PF09949">
    <property type="entry name" value="APP1_cat"/>
    <property type="match status" value="1"/>
</dbReference>
<dbReference type="AlphaFoldDB" id="A0A5C5XZI2"/>
<protein>
    <recommendedName>
        <fullName evidence="1">Phosphatidate phosphatase APP1 catalytic domain-containing protein</fullName>
    </recommendedName>
</protein>
<comment type="caution">
    <text evidence="2">The sequence shown here is derived from an EMBL/GenBank/DDBJ whole genome shotgun (WGS) entry which is preliminary data.</text>
</comment>
<dbReference type="EMBL" id="SJPL01000001">
    <property type="protein sequence ID" value="TWT68304.1"/>
    <property type="molecule type" value="Genomic_DNA"/>
</dbReference>
<feature type="domain" description="Phosphatidate phosphatase APP1 catalytic" evidence="1">
    <location>
        <begin position="191"/>
        <end position="347"/>
    </location>
</feature>
<dbReference type="InterPro" id="IPR019236">
    <property type="entry name" value="APP1_cat"/>
</dbReference>
<dbReference type="Proteomes" id="UP000317238">
    <property type="component" value="Unassembled WGS sequence"/>
</dbReference>
<evidence type="ECO:0000313" key="3">
    <source>
        <dbReference type="Proteomes" id="UP000317238"/>
    </source>
</evidence>
<sequence length="418" mass="46977">MGFAFLECTDFHLLNPGSSHTIAMDQPQAHWQDSFHQWARHLASDVDDAFDAGLRKLRKRYGRPATPQLYPYLGHATRQSIHLSGRVLRNPPLDPDFRNDRWWDNMLDAVRRFASDEVPGVVVRANVGDQDARATSDREGYFHLEVPRVGESAGPIPYWSSAVLRIEGSRNSDVVSPVVCPFVTVPPSARFAVVSDVDDTILHTGATSLMTMAKLTFFGNARTRAPLDGVAGLYQWLQGDDQFDVDPINPIFYVSSSPWNLHDLLSDFLELNSIPAGPLLLRDLGIDRDKFIKSGHDHKKVKALRLMHDYPDLPFILIGDSGQEDARLYAEIAAEHPDRIAAILIRDVDPDQISHHDEKVDVHVRRCDELGVPMYLIKDSIDAARRLIDQGLMSTQHLSRIEAATARDRQRSATPFQP</sequence>
<accession>A0A5C5XZI2</accession>
<proteinExistence type="predicted"/>
<dbReference type="PANTHER" id="PTHR28208">
    <property type="entry name" value="PHOSPHATIDATE PHOSPHATASE APP1"/>
    <property type="match status" value="1"/>
</dbReference>
<dbReference type="InterPro" id="IPR052935">
    <property type="entry name" value="Mg2+_PAP"/>
</dbReference>
<dbReference type="GO" id="GO:0008195">
    <property type="term" value="F:phosphatidate phosphatase activity"/>
    <property type="evidence" value="ECO:0007669"/>
    <property type="project" value="InterPro"/>
</dbReference>
<name>A0A5C5XZI2_9PLAN</name>
<evidence type="ECO:0000313" key="2">
    <source>
        <dbReference type="EMBL" id="TWT68304.1"/>
    </source>
</evidence>
<organism evidence="2 3">
    <name type="scientific">Crateriforma conspicua</name>
    <dbReference type="NCBI Taxonomy" id="2527996"/>
    <lineage>
        <taxon>Bacteria</taxon>
        <taxon>Pseudomonadati</taxon>
        <taxon>Planctomycetota</taxon>
        <taxon>Planctomycetia</taxon>
        <taxon>Planctomycetales</taxon>
        <taxon>Planctomycetaceae</taxon>
        <taxon>Crateriforma</taxon>
    </lineage>
</organism>
<keyword evidence="3" id="KW-1185">Reference proteome</keyword>
<gene>
    <name evidence="2" type="ORF">Pan14r_05480</name>
</gene>